<keyword evidence="5" id="KW-1185">Reference proteome</keyword>
<evidence type="ECO:0000313" key="4">
    <source>
        <dbReference type="EMBL" id="KAJ1922915.1"/>
    </source>
</evidence>
<comment type="caution">
    <text evidence="4">The sequence shown here is derived from an EMBL/GenBank/DDBJ whole genome shotgun (WGS) entry which is preliminary data.</text>
</comment>
<dbReference type="Proteomes" id="UP001150569">
    <property type="component" value="Unassembled WGS sequence"/>
</dbReference>
<protein>
    <submittedName>
        <fullName evidence="4">Medium-chain fatty acid-CoA ligase faa2</fullName>
        <ecNumber evidence="4">6.2.1.3</ecNumber>
    </submittedName>
</protein>
<dbReference type="PANTHER" id="PTHR43272">
    <property type="entry name" value="LONG-CHAIN-FATTY-ACID--COA LIGASE"/>
    <property type="match status" value="1"/>
</dbReference>
<sequence length="665" mass="70452">MPLEYSTVALGAVVAAVGYVYLRQPSDPDVHPAVLRQQSDVSFVRQPGESAVYRAKATPHGLPLLGETPAGLPPLRDWWHPTTALPDKAFLHMQVSGGAEPTFVNLPYATFRNRLHHVAAGLHATLGPTPRRVALMLAPSVEWLLAYYALLRLGHAVIPVSPDCPPADLVAALKAAQADTLVLPTQVPVAVRDVLTTVTHLITVPLPPTEGGPVDLVSVGLPLNCTAWPETDADASTEPAGDNLPVPPMADQVAHIQLTMEGDGNWRAMAATHHQLTVLTATVARSLFPARVALASTDRYLAAAPFTDPVALALVHAVSQSGGSVVVGTFPTAEAVSAAAYLSRPTVIRLAPSLYQGLYAALLDHIDRYATLEAQLCRASLRRKLALVAAGRLVTSSFYDLVYFRHFRAALGGDVRVLVADGAAATRGAADFFRAVLACQVLLTRGDPATGSLTSATVWGDYAEPFGPHAGAPVPSLEVKLVRASERNDDDEPAGELYIRGPGVFRPLATHVDPAAWCPTGQQARMLPNCTLQLVGKTVTLPSGATVDLDSVENVLRASPYVTQVAVYAPQTGGPLRAAIVPHHAALYAWAKRTTTRYALATVAQNPAVLAEILTDLKRVAAEFHLPAEAVPGSLVLSTTPFTTANGLLTPDETVDRARIQTRFG</sequence>
<organism evidence="4 5">
    <name type="scientific">Tieghemiomyces parasiticus</name>
    <dbReference type="NCBI Taxonomy" id="78921"/>
    <lineage>
        <taxon>Eukaryota</taxon>
        <taxon>Fungi</taxon>
        <taxon>Fungi incertae sedis</taxon>
        <taxon>Zoopagomycota</taxon>
        <taxon>Kickxellomycotina</taxon>
        <taxon>Dimargaritomycetes</taxon>
        <taxon>Dimargaritales</taxon>
        <taxon>Dimargaritaceae</taxon>
        <taxon>Tieghemiomyces</taxon>
    </lineage>
</organism>
<dbReference type="EC" id="6.2.1.3" evidence="4"/>
<name>A0A9W8ADF5_9FUNG</name>
<keyword evidence="1" id="KW-0547">Nucleotide-binding</keyword>
<keyword evidence="4" id="KW-0436">Ligase</keyword>
<keyword evidence="2" id="KW-0067">ATP-binding</keyword>
<feature type="domain" description="AMP-dependent synthetase/ligase" evidence="3">
    <location>
        <begin position="104"/>
        <end position="506"/>
    </location>
</feature>
<reference evidence="4" key="1">
    <citation type="submission" date="2022-07" db="EMBL/GenBank/DDBJ databases">
        <title>Phylogenomic reconstructions and comparative analyses of Kickxellomycotina fungi.</title>
        <authorList>
            <person name="Reynolds N.K."/>
            <person name="Stajich J.E."/>
            <person name="Barry K."/>
            <person name="Grigoriev I.V."/>
            <person name="Crous P."/>
            <person name="Smith M.E."/>
        </authorList>
    </citation>
    <scope>NUCLEOTIDE SEQUENCE</scope>
    <source>
        <strain evidence="4">RSA 861</strain>
    </source>
</reference>
<dbReference type="PANTHER" id="PTHR43272:SF33">
    <property type="entry name" value="AMP-BINDING DOMAIN-CONTAINING PROTEIN-RELATED"/>
    <property type="match status" value="1"/>
</dbReference>
<evidence type="ECO:0000256" key="2">
    <source>
        <dbReference type="ARBA" id="ARBA00022840"/>
    </source>
</evidence>
<dbReference type="AlphaFoldDB" id="A0A9W8ADF5"/>
<evidence type="ECO:0000313" key="5">
    <source>
        <dbReference type="Proteomes" id="UP001150569"/>
    </source>
</evidence>
<gene>
    <name evidence="4" type="primary">FAA2_3</name>
    <name evidence="4" type="ORF">IWQ60_006216</name>
</gene>
<proteinExistence type="predicted"/>
<evidence type="ECO:0000256" key="1">
    <source>
        <dbReference type="ARBA" id="ARBA00022741"/>
    </source>
</evidence>
<dbReference type="GO" id="GO:0004467">
    <property type="term" value="F:long-chain fatty acid-CoA ligase activity"/>
    <property type="evidence" value="ECO:0007669"/>
    <property type="project" value="UniProtKB-EC"/>
</dbReference>
<dbReference type="SUPFAM" id="SSF56801">
    <property type="entry name" value="Acetyl-CoA synthetase-like"/>
    <property type="match status" value="1"/>
</dbReference>
<evidence type="ECO:0000259" key="3">
    <source>
        <dbReference type="Pfam" id="PF00501"/>
    </source>
</evidence>
<dbReference type="Gene3D" id="3.40.50.12780">
    <property type="entry name" value="N-terminal domain of ligase-like"/>
    <property type="match status" value="1"/>
</dbReference>
<dbReference type="GO" id="GO:0016020">
    <property type="term" value="C:membrane"/>
    <property type="evidence" value="ECO:0007669"/>
    <property type="project" value="TreeGrafter"/>
</dbReference>
<dbReference type="Pfam" id="PF00501">
    <property type="entry name" value="AMP-binding"/>
    <property type="match status" value="1"/>
</dbReference>
<dbReference type="EMBL" id="JANBPT010000366">
    <property type="protein sequence ID" value="KAJ1922915.1"/>
    <property type="molecule type" value="Genomic_DNA"/>
</dbReference>
<dbReference type="InterPro" id="IPR042099">
    <property type="entry name" value="ANL_N_sf"/>
</dbReference>
<dbReference type="OrthoDB" id="1700726at2759"/>
<dbReference type="GO" id="GO:0005524">
    <property type="term" value="F:ATP binding"/>
    <property type="evidence" value="ECO:0007669"/>
    <property type="project" value="UniProtKB-KW"/>
</dbReference>
<dbReference type="InterPro" id="IPR000873">
    <property type="entry name" value="AMP-dep_synth/lig_dom"/>
</dbReference>
<accession>A0A9W8ADF5</accession>